<dbReference type="Pfam" id="PF01061">
    <property type="entry name" value="ABC2_membrane"/>
    <property type="match status" value="1"/>
</dbReference>
<feature type="domain" description="ABC-2 type transporter transmembrane" evidence="7">
    <location>
        <begin position="121"/>
        <end position="265"/>
    </location>
</feature>
<proteinExistence type="predicted"/>
<sequence>MRSIVGVQIVAGGDVTVLGHPAGSPQLRGLIGYATQNPAIYADLTITEALRYFTSVLRAPLSDVDRLLVEVGLAEHAGKLVGSLSGGQHSRANLAVALLGKPELLVLDEPTVGLDPVLRDELWSQLRHDPRTVAMLVVVPSLLMVLLRFVFNSEAVFSRVAPALLGVFPFLIMFLITSITTLRERTTATLERLMTLPIGRLDLLFGYAIAFGSIAVVQVGVAAGISLAWLGLDIAGSIGMLLLITVLDALLGMALGLFVSAFARTGTRH</sequence>
<evidence type="ECO:0000259" key="7">
    <source>
        <dbReference type="Pfam" id="PF01061"/>
    </source>
</evidence>
<comment type="subcellular location">
    <subcellularLocation>
        <location evidence="1">Membrane</location>
        <topology evidence="1">Multi-pass membrane protein</topology>
    </subcellularLocation>
</comment>
<dbReference type="Gene3D" id="3.40.50.300">
    <property type="entry name" value="P-loop containing nucleotide triphosphate hydrolases"/>
    <property type="match status" value="1"/>
</dbReference>
<dbReference type="GO" id="GO:0140359">
    <property type="term" value="F:ABC-type transporter activity"/>
    <property type="evidence" value="ECO:0007669"/>
    <property type="project" value="InterPro"/>
</dbReference>
<accession>A0A841AX14</accession>
<organism evidence="8 9">
    <name type="scientific">Amycolatopsis umgeniensis</name>
    <dbReference type="NCBI Taxonomy" id="336628"/>
    <lineage>
        <taxon>Bacteria</taxon>
        <taxon>Bacillati</taxon>
        <taxon>Actinomycetota</taxon>
        <taxon>Actinomycetes</taxon>
        <taxon>Pseudonocardiales</taxon>
        <taxon>Pseudonocardiaceae</taxon>
        <taxon>Amycolatopsis</taxon>
    </lineage>
</organism>
<dbReference type="EMBL" id="JACHMX010000001">
    <property type="protein sequence ID" value="MBB5851507.1"/>
    <property type="molecule type" value="Genomic_DNA"/>
</dbReference>
<dbReference type="InterPro" id="IPR027417">
    <property type="entry name" value="P-loop_NTPase"/>
</dbReference>
<dbReference type="AlphaFoldDB" id="A0A841AX14"/>
<evidence type="ECO:0000259" key="6">
    <source>
        <dbReference type="Pfam" id="PF00005"/>
    </source>
</evidence>
<feature type="transmembrane region" description="Helical" evidence="5">
    <location>
        <begin position="238"/>
        <end position="263"/>
    </location>
</feature>
<keyword evidence="3 5" id="KW-1133">Transmembrane helix</keyword>
<evidence type="ECO:0000313" key="9">
    <source>
        <dbReference type="Proteomes" id="UP000580861"/>
    </source>
</evidence>
<dbReference type="Proteomes" id="UP000580861">
    <property type="component" value="Unassembled WGS sequence"/>
</dbReference>
<evidence type="ECO:0000256" key="4">
    <source>
        <dbReference type="ARBA" id="ARBA00023136"/>
    </source>
</evidence>
<feature type="domain" description="ABC transporter" evidence="6">
    <location>
        <begin position="2"/>
        <end position="111"/>
    </location>
</feature>
<keyword evidence="2 5" id="KW-0812">Transmembrane</keyword>
<dbReference type="InterPro" id="IPR013525">
    <property type="entry name" value="ABC2_TM"/>
</dbReference>
<dbReference type="InterPro" id="IPR003439">
    <property type="entry name" value="ABC_transporter-like_ATP-bd"/>
</dbReference>
<keyword evidence="4 5" id="KW-0472">Membrane</keyword>
<dbReference type="SUPFAM" id="SSF52540">
    <property type="entry name" value="P-loop containing nucleoside triphosphate hydrolases"/>
    <property type="match status" value="1"/>
</dbReference>
<evidence type="ECO:0000256" key="3">
    <source>
        <dbReference type="ARBA" id="ARBA00022989"/>
    </source>
</evidence>
<reference evidence="8 9" key="1">
    <citation type="submission" date="2020-08" db="EMBL/GenBank/DDBJ databases">
        <title>Sequencing the genomes of 1000 actinobacteria strains.</title>
        <authorList>
            <person name="Klenk H.-P."/>
        </authorList>
    </citation>
    <scope>NUCLEOTIDE SEQUENCE [LARGE SCALE GENOMIC DNA]</scope>
    <source>
        <strain evidence="8 9">DSM 45272</strain>
    </source>
</reference>
<evidence type="ECO:0000256" key="2">
    <source>
        <dbReference type="ARBA" id="ARBA00022692"/>
    </source>
</evidence>
<evidence type="ECO:0000313" key="8">
    <source>
        <dbReference type="EMBL" id="MBB5851507.1"/>
    </source>
</evidence>
<gene>
    <name evidence="8" type="ORF">HDA45_001594</name>
</gene>
<dbReference type="PANTHER" id="PTHR43038:SF3">
    <property type="entry name" value="ABC TRANSPORTER G FAMILY MEMBER 20 ISOFORM X1"/>
    <property type="match status" value="1"/>
</dbReference>
<evidence type="ECO:0000256" key="5">
    <source>
        <dbReference type="SAM" id="Phobius"/>
    </source>
</evidence>
<comment type="caution">
    <text evidence="8">The sequence shown here is derived from an EMBL/GenBank/DDBJ whole genome shotgun (WGS) entry which is preliminary data.</text>
</comment>
<feature type="transmembrane region" description="Helical" evidence="5">
    <location>
        <begin position="163"/>
        <end position="182"/>
    </location>
</feature>
<dbReference type="Pfam" id="PF00005">
    <property type="entry name" value="ABC_tran"/>
    <property type="match status" value="1"/>
</dbReference>
<feature type="transmembrane region" description="Helical" evidence="5">
    <location>
        <begin position="133"/>
        <end position="151"/>
    </location>
</feature>
<dbReference type="GO" id="GO:0005524">
    <property type="term" value="F:ATP binding"/>
    <property type="evidence" value="ECO:0007669"/>
    <property type="project" value="InterPro"/>
</dbReference>
<dbReference type="GO" id="GO:0016020">
    <property type="term" value="C:membrane"/>
    <property type="evidence" value="ECO:0007669"/>
    <property type="project" value="UniProtKB-SubCell"/>
</dbReference>
<dbReference type="GO" id="GO:0016887">
    <property type="term" value="F:ATP hydrolysis activity"/>
    <property type="evidence" value="ECO:0007669"/>
    <property type="project" value="InterPro"/>
</dbReference>
<dbReference type="PANTHER" id="PTHR43038">
    <property type="entry name" value="ATP-BINDING CASSETTE, SUB-FAMILY H, MEMBER 1"/>
    <property type="match status" value="1"/>
</dbReference>
<keyword evidence="9" id="KW-1185">Reference proteome</keyword>
<feature type="transmembrane region" description="Helical" evidence="5">
    <location>
        <begin position="203"/>
        <end position="232"/>
    </location>
</feature>
<name>A0A841AX14_9PSEU</name>
<evidence type="ECO:0000256" key="1">
    <source>
        <dbReference type="ARBA" id="ARBA00004141"/>
    </source>
</evidence>
<protein>
    <submittedName>
        <fullName evidence="8">Uncharacterized protein</fullName>
    </submittedName>
</protein>